<dbReference type="EMBL" id="CADCXV010000313">
    <property type="protein sequence ID" value="CAB0029397.1"/>
    <property type="molecule type" value="Genomic_DNA"/>
</dbReference>
<evidence type="ECO:0000313" key="7">
    <source>
        <dbReference type="Proteomes" id="UP000479190"/>
    </source>
</evidence>
<dbReference type="PANTHER" id="PTHR13130:SF4">
    <property type="entry name" value="MEDIATOR OF RNA POLYMERASE II TRANSCRIPTION SUBUNIT 27"/>
    <property type="match status" value="1"/>
</dbReference>
<dbReference type="OrthoDB" id="1868004at2759"/>
<organism evidence="6 7">
    <name type="scientific">Trichogramma brassicae</name>
    <dbReference type="NCBI Taxonomy" id="86971"/>
    <lineage>
        <taxon>Eukaryota</taxon>
        <taxon>Metazoa</taxon>
        <taxon>Ecdysozoa</taxon>
        <taxon>Arthropoda</taxon>
        <taxon>Hexapoda</taxon>
        <taxon>Insecta</taxon>
        <taxon>Pterygota</taxon>
        <taxon>Neoptera</taxon>
        <taxon>Endopterygota</taxon>
        <taxon>Hymenoptera</taxon>
        <taxon>Apocrita</taxon>
        <taxon>Proctotrupomorpha</taxon>
        <taxon>Chalcidoidea</taxon>
        <taxon>Trichogrammatidae</taxon>
        <taxon>Trichogramma</taxon>
    </lineage>
</organism>
<keyword evidence="4" id="KW-0804">Transcription</keyword>
<keyword evidence="5" id="KW-0539">Nucleus</keyword>
<gene>
    <name evidence="6" type="ORF">TBRA_LOCUS1434</name>
</gene>
<keyword evidence="7" id="KW-1185">Reference proteome</keyword>
<proteinExistence type="inferred from homology"/>
<dbReference type="GO" id="GO:0003713">
    <property type="term" value="F:transcription coactivator activity"/>
    <property type="evidence" value="ECO:0007669"/>
    <property type="project" value="TreeGrafter"/>
</dbReference>
<protein>
    <recommendedName>
        <fullName evidence="8">Mediator of RNA polymerase II transcription subunit 27</fullName>
    </recommendedName>
</protein>
<dbReference type="AlphaFoldDB" id="A0A6H5HZQ1"/>
<name>A0A6H5HZQ1_9HYME</name>
<evidence type="ECO:0008006" key="8">
    <source>
        <dbReference type="Google" id="ProtNLM"/>
    </source>
</evidence>
<reference evidence="6 7" key="1">
    <citation type="submission" date="2020-02" db="EMBL/GenBank/DDBJ databases">
        <authorList>
            <person name="Ferguson B K."/>
        </authorList>
    </citation>
    <scope>NUCLEOTIDE SEQUENCE [LARGE SCALE GENOMIC DNA]</scope>
</reference>
<keyword evidence="3" id="KW-0805">Transcription regulation</keyword>
<dbReference type="Proteomes" id="UP000479190">
    <property type="component" value="Unassembled WGS sequence"/>
</dbReference>
<dbReference type="Pfam" id="PF11571">
    <property type="entry name" value="Med27"/>
    <property type="match status" value="1"/>
</dbReference>
<dbReference type="GO" id="GO:0016592">
    <property type="term" value="C:mediator complex"/>
    <property type="evidence" value="ECO:0007669"/>
    <property type="project" value="InterPro"/>
</dbReference>
<dbReference type="InterPro" id="IPR021627">
    <property type="entry name" value="Mediator_Med27"/>
</dbReference>
<evidence type="ECO:0000256" key="4">
    <source>
        <dbReference type="ARBA" id="ARBA00023163"/>
    </source>
</evidence>
<evidence type="ECO:0000256" key="5">
    <source>
        <dbReference type="ARBA" id="ARBA00023242"/>
    </source>
</evidence>
<accession>A0A6H5HZQ1</accession>
<evidence type="ECO:0000313" key="6">
    <source>
        <dbReference type="EMBL" id="CAB0029397.1"/>
    </source>
</evidence>
<evidence type="ECO:0000256" key="1">
    <source>
        <dbReference type="ARBA" id="ARBA00004123"/>
    </source>
</evidence>
<dbReference type="PANTHER" id="PTHR13130">
    <property type="entry name" value="34 KDA TRANSCRIPTIONAL CO-ACTIVATOR-RELATED"/>
    <property type="match status" value="1"/>
</dbReference>
<dbReference type="GO" id="GO:0006357">
    <property type="term" value="P:regulation of transcription by RNA polymerase II"/>
    <property type="evidence" value="ECO:0007669"/>
    <property type="project" value="TreeGrafter"/>
</dbReference>
<comment type="similarity">
    <text evidence="2">Belongs to the Mediator complex subunit 27 family.</text>
</comment>
<evidence type="ECO:0000256" key="2">
    <source>
        <dbReference type="ARBA" id="ARBA00008048"/>
    </source>
</evidence>
<sequence length="290" mass="33278">MDQLHTALTSLKVLRSSVGQVFHTLANGLGSEHGEENRENKYLLELQELLTSVGANLREVEQSVNSLQAPPGPFNLGNSQYLAQETTQERQALYNTLVNSYKWTGKVHEYSDVAHQLLSQNSLKRSAIFRRSGLRRPISSISAQPGQVDQLMASFDRLYNGMSIKIKRPYSHNAIIHVSLGHVLKTIIAFKGLMIERVVIKAYNESLDLWEESRYKVFQRVTEHANATILHYHNPYLLNDTLKNFFAWLHSYINLFNDPCKRCGQYLHSGLPPTWRDHKSLDPYHYECKP</sequence>
<comment type="subcellular location">
    <subcellularLocation>
        <location evidence="1">Nucleus</location>
    </subcellularLocation>
</comment>
<evidence type="ECO:0000256" key="3">
    <source>
        <dbReference type="ARBA" id="ARBA00023015"/>
    </source>
</evidence>